<dbReference type="SUPFAM" id="SSF57903">
    <property type="entry name" value="FYVE/PHD zinc finger"/>
    <property type="match status" value="1"/>
</dbReference>
<evidence type="ECO:0000313" key="6">
    <source>
        <dbReference type="EMBL" id="PWA86552.1"/>
    </source>
</evidence>
<evidence type="ECO:0000256" key="2">
    <source>
        <dbReference type="ARBA" id="ARBA00022771"/>
    </source>
</evidence>
<dbReference type="GO" id="GO:0008270">
    <property type="term" value="F:zinc ion binding"/>
    <property type="evidence" value="ECO:0007669"/>
    <property type="project" value="UniProtKB-KW"/>
</dbReference>
<protein>
    <recommendedName>
        <fullName evidence="5">FYVE-type domain-containing protein</fullName>
    </recommendedName>
</protein>
<keyword evidence="2 4" id="KW-0863">Zinc-finger</keyword>
<dbReference type="GO" id="GO:0031902">
    <property type="term" value="C:late endosome membrane"/>
    <property type="evidence" value="ECO:0007669"/>
    <property type="project" value="TreeGrafter"/>
</dbReference>
<dbReference type="GO" id="GO:0070676">
    <property type="term" value="P:intralumenal vesicle formation"/>
    <property type="evidence" value="ECO:0007669"/>
    <property type="project" value="TreeGrafter"/>
</dbReference>
<name>A0A2U1PLG1_ARTAN</name>
<comment type="caution">
    <text evidence="6">The sequence shown here is derived from an EMBL/GenBank/DDBJ whole genome shotgun (WGS) entry which is preliminary data.</text>
</comment>
<sequence length="405" mass="45855">MNINDQKVVGGTLNESHVNGGDNSGIESCKVLTFDDYGRPVALSKNGTIISDQSVSDDRQNELKFDDYGRHITNHDIDTNIDHQSVDDKSCRGPVLKFDDYGRPIAFYKIVSENKQRSSKDGDISKVMDVMGSGVQKFRVKLHSGIRSRKNMDVLCEIGLAGIRLLDPTKNEPIEFISFKTILRWEVLNSDMFCFWVNNSITNRGFQLKSNSYTTTKICDAVAAANYQLMEMGEIPKEPSEKRKSLDERKKYVNEEREHWVPDKESTKCKACSTCFGVFVRRHHCRNCGDIFCDKCTQGRTALSAEKHADEVRVCDQCMAEVTHWLSQVKEVSGFNRHETLAKILQDEMEEQKETAEFKSSVPDKRMKEVECPTCTLLLQVEVPATGSKTIECSLCQNPLIVNAH</sequence>
<dbReference type="GO" id="GO:0043130">
    <property type="term" value="F:ubiquitin binding"/>
    <property type="evidence" value="ECO:0007669"/>
    <property type="project" value="InterPro"/>
</dbReference>
<dbReference type="GO" id="GO:0000813">
    <property type="term" value="C:ESCRT I complex"/>
    <property type="evidence" value="ECO:0007669"/>
    <property type="project" value="TreeGrafter"/>
</dbReference>
<dbReference type="STRING" id="35608.A0A2U1PLG1"/>
<evidence type="ECO:0000313" key="7">
    <source>
        <dbReference type="Proteomes" id="UP000245207"/>
    </source>
</evidence>
<dbReference type="InterPro" id="IPR000306">
    <property type="entry name" value="Znf_FYVE"/>
</dbReference>
<evidence type="ECO:0000256" key="1">
    <source>
        <dbReference type="ARBA" id="ARBA00022723"/>
    </source>
</evidence>
<dbReference type="InterPro" id="IPR045893">
    <property type="entry name" value="FREE1"/>
</dbReference>
<keyword evidence="3" id="KW-0862">Zinc</keyword>
<organism evidence="6 7">
    <name type="scientific">Artemisia annua</name>
    <name type="common">Sweet wormwood</name>
    <dbReference type="NCBI Taxonomy" id="35608"/>
    <lineage>
        <taxon>Eukaryota</taxon>
        <taxon>Viridiplantae</taxon>
        <taxon>Streptophyta</taxon>
        <taxon>Embryophyta</taxon>
        <taxon>Tracheophyta</taxon>
        <taxon>Spermatophyta</taxon>
        <taxon>Magnoliopsida</taxon>
        <taxon>eudicotyledons</taxon>
        <taxon>Gunneridae</taxon>
        <taxon>Pentapetalae</taxon>
        <taxon>asterids</taxon>
        <taxon>campanulids</taxon>
        <taxon>Asterales</taxon>
        <taxon>Asteraceae</taxon>
        <taxon>Asteroideae</taxon>
        <taxon>Anthemideae</taxon>
        <taxon>Artemisiinae</taxon>
        <taxon>Artemisia</taxon>
    </lineage>
</organism>
<dbReference type="SMART" id="SM00064">
    <property type="entry name" value="FYVE"/>
    <property type="match status" value="1"/>
</dbReference>
<dbReference type="InterPro" id="IPR011011">
    <property type="entry name" value="Znf_FYVE_PHD"/>
</dbReference>
<gene>
    <name evidence="6" type="ORF">CTI12_AA139560</name>
</gene>
<dbReference type="InterPro" id="IPR013083">
    <property type="entry name" value="Znf_RING/FYVE/PHD"/>
</dbReference>
<dbReference type="GO" id="GO:0036258">
    <property type="term" value="P:multivesicular body assembly"/>
    <property type="evidence" value="ECO:0007669"/>
    <property type="project" value="InterPro"/>
</dbReference>
<dbReference type="PROSITE" id="PS50178">
    <property type="entry name" value="ZF_FYVE"/>
    <property type="match status" value="1"/>
</dbReference>
<reference evidence="6 7" key="1">
    <citation type="journal article" date="2018" name="Mol. Plant">
        <title>The genome of Artemisia annua provides insight into the evolution of Asteraceae family and artemisinin biosynthesis.</title>
        <authorList>
            <person name="Shen Q."/>
            <person name="Zhang L."/>
            <person name="Liao Z."/>
            <person name="Wang S."/>
            <person name="Yan T."/>
            <person name="Shi P."/>
            <person name="Liu M."/>
            <person name="Fu X."/>
            <person name="Pan Q."/>
            <person name="Wang Y."/>
            <person name="Lv Z."/>
            <person name="Lu X."/>
            <person name="Zhang F."/>
            <person name="Jiang W."/>
            <person name="Ma Y."/>
            <person name="Chen M."/>
            <person name="Hao X."/>
            <person name="Li L."/>
            <person name="Tang Y."/>
            <person name="Lv G."/>
            <person name="Zhou Y."/>
            <person name="Sun X."/>
            <person name="Brodelius P.E."/>
            <person name="Rose J.K.C."/>
            <person name="Tang K."/>
        </authorList>
    </citation>
    <scope>NUCLEOTIDE SEQUENCE [LARGE SCALE GENOMIC DNA]</scope>
    <source>
        <strain evidence="7">cv. Huhao1</strain>
        <tissue evidence="6">Leaf</tissue>
    </source>
</reference>
<dbReference type="PANTHER" id="PTHR46977:SF9">
    <property type="entry name" value="FYVE ZINC FINGER, ZINC FINGER, FYVE_PHD-TYPE, ZINC FINGER, RING_FYVE_PHD-TYPE"/>
    <property type="match status" value="1"/>
</dbReference>
<evidence type="ECO:0000259" key="5">
    <source>
        <dbReference type="PROSITE" id="PS50178"/>
    </source>
</evidence>
<evidence type="ECO:0000256" key="3">
    <source>
        <dbReference type="ARBA" id="ARBA00022833"/>
    </source>
</evidence>
<dbReference type="OrthoDB" id="660555at2759"/>
<dbReference type="InterPro" id="IPR017455">
    <property type="entry name" value="Znf_FYVE-rel"/>
</dbReference>
<accession>A0A2U1PLG1</accession>
<dbReference type="FunFam" id="3.30.40.10:FF:000312">
    <property type="entry name" value="Zinc finger, FYVE-type, endofin"/>
    <property type="match status" value="1"/>
</dbReference>
<keyword evidence="1" id="KW-0479">Metal-binding</keyword>
<dbReference type="EMBL" id="PKPP01001004">
    <property type="protein sequence ID" value="PWA86552.1"/>
    <property type="molecule type" value="Genomic_DNA"/>
</dbReference>
<dbReference type="Gene3D" id="3.30.40.10">
    <property type="entry name" value="Zinc/RING finger domain, C3HC4 (zinc finger)"/>
    <property type="match status" value="1"/>
</dbReference>
<proteinExistence type="predicted"/>
<dbReference type="Pfam" id="PF01363">
    <property type="entry name" value="FYVE"/>
    <property type="match status" value="1"/>
</dbReference>
<feature type="domain" description="FYVE-type" evidence="5">
    <location>
        <begin position="263"/>
        <end position="323"/>
    </location>
</feature>
<dbReference type="AlphaFoldDB" id="A0A2U1PLG1"/>
<keyword evidence="7" id="KW-1185">Reference proteome</keyword>
<dbReference type="PANTHER" id="PTHR46977">
    <property type="entry name" value="PROTEIN FREE1"/>
    <property type="match status" value="1"/>
</dbReference>
<dbReference type="Proteomes" id="UP000245207">
    <property type="component" value="Unassembled WGS sequence"/>
</dbReference>
<evidence type="ECO:0000256" key="4">
    <source>
        <dbReference type="PROSITE-ProRule" id="PRU00091"/>
    </source>
</evidence>